<dbReference type="EMBL" id="JACHJS010000001">
    <property type="protein sequence ID" value="MBB4963827.1"/>
    <property type="molecule type" value="Genomic_DNA"/>
</dbReference>
<reference evidence="1 2" key="1">
    <citation type="submission" date="2020-08" db="EMBL/GenBank/DDBJ databases">
        <title>Sequencing the genomes of 1000 actinobacteria strains.</title>
        <authorList>
            <person name="Klenk H.-P."/>
        </authorList>
    </citation>
    <scope>NUCLEOTIDE SEQUENCE [LARGE SCALE GENOMIC DNA]</scope>
    <source>
        <strain evidence="1 2">DSM 45084</strain>
    </source>
</reference>
<accession>A0A7W7WUH7</accession>
<gene>
    <name evidence="1" type="ORF">F4559_001186</name>
</gene>
<dbReference type="RefSeq" id="WP_184666571.1">
    <property type="nucleotide sequence ID" value="NZ_BAABAI010000034.1"/>
</dbReference>
<evidence type="ECO:0000313" key="2">
    <source>
        <dbReference type="Proteomes" id="UP000542674"/>
    </source>
</evidence>
<protein>
    <submittedName>
        <fullName evidence="1">Uncharacterized protein</fullName>
    </submittedName>
</protein>
<proteinExistence type="predicted"/>
<dbReference type="Proteomes" id="UP000542674">
    <property type="component" value="Unassembled WGS sequence"/>
</dbReference>
<keyword evidence="2" id="KW-1185">Reference proteome</keyword>
<dbReference type="AlphaFoldDB" id="A0A7W7WUH7"/>
<sequence>MSDLPRNLVIRDPGEEFTFRIGDHDLTDLPIAQHGPIIENLTPGHANPLYRAWVPFMVEGTIEDPQGLCRLVHDGEAELVGLPSGEQELTLRLPAEPPEGWHAIPRGGPHARRTFTRAGSRWAHTTDGDKPTWPELLASAGSAGVAVISPLVPGI</sequence>
<comment type="caution">
    <text evidence="1">The sequence shown here is derived from an EMBL/GenBank/DDBJ whole genome shotgun (WGS) entry which is preliminary data.</text>
</comment>
<name>A0A7W7WUH7_9PSEU</name>
<evidence type="ECO:0000313" key="1">
    <source>
        <dbReference type="EMBL" id="MBB4963827.1"/>
    </source>
</evidence>
<organism evidence="1 2">
    <name type="scientific">Saccharothrix violaceirubra</name>
    <dbReference type="NCBI Taxonomy" id="413306"/>
    <lineage>
        <taxon>Bacteria</taxon>
        <taxon>Bacillati</taxon>
        <taxon>Actinomycetota</taxon>
        <taxon>Actinomycetes</taxon>
        <taxon>Pseudonocardiales</taxon>
        <taxon>Pseudonocardiaceae</taxon>
        <taxon>Saccharothrix</taxon>
    </lineage>
</organism>